<proteinExistence type="predicted"/>
<keyword evidence="3" id="KW-1185">Reference proteome</keyword>
<dbReference type="Pfam" id="PF03564">
    <property type="entry name" value="DUF1759"/>
    <property type="match status" value="1"/>
</dbReference>
<sequence>IKKLHLTSPNRNQPLEQHKQQCGMKKQIVKNKIKRFEMYVDMSKAIKQSWLDLIQQTTTITKKKEEEGRYENMIDDKQVSCLKGEALEAVRGFDITPENYELIRQILTDKFRKSASIKTLFYNEFHSVKRNDKEWKLIFEAMERTLRQLEAIDLCHRTNFAIWHLHSTSSPPKLILNNRRLQYEKQVLRRYNEIGKEQTQCNIIEVTLDMSHEVGITTYMVKTMENNCTSIKIDKDHNKGEIQLQGNVNLANHRRSDYPRPHPYNNPRNCLDPKKLGA</sequence>
<feature type="region of interest" description="Disordered" evidence="1">
    <location>
        <begin position="1"/>
        <end position="20"/>
    </location>
</feature>
<dbReference type="AlphaFoldDB" id="A0A498SMD6"/>
<organism evidence="2 3">
    <name type="scientific">Acanthocheilonema viteae</name>
    <name type="common">Filarial nematode worm</name>
    <name type="synonym">Dipetalonema viteae</name>
    <dbReference type="NCBI Taxonomy" id="6277"/>
    <lineage>
        <taxon>Eukaryota</taxon>
        <taxon>Metazoa</taxon>
        <taxon>Ecdysozoa</taxon>
        <taxon>Nematoda</taxon>
        <taxon>Chromadorea</taxon>
        <taxon>Rhabditida</taxon>
        <taxon>Spirurina</taxon>
        <taxon>Spiruromorpha</taxon>
        <taxon>Filarioidea</taxon>
        <taxon>Onchocercidae</taxon>
        <taxon>Acanthocheilonema</taxon>
    </lineage>
</organism>
<reference evidence="2 3" key="1">
    <citation type="submission" date="2018-08" db="EMBL/GenBank/DDBJ databases">
        <authorList>
            <person name="Laetsch R D."/>
            <person name="Stevens L."/>
            <person name="Kumar S."/>
            <person name="Blaxter L. M."/>
        </authorList>
    </citation>
    <scope>NUCLEOTIDE SEQUENCE [LARGE SCALE GENOMIC DNA]</scope>
</reference>
<gene>
    <name evidence="2" type="ORF">NAV_LOCUS9588</name>
</gene>
<dbReference type="STRING" id="6277.A0A498SMD6"/>
<protein>
    <submittedName>
        <fullName evidence="2">Uncharacterized protein</fullName>
    </submittedName>
</protein>
<accession>A0A498SMD6</accession>
<dbReference type="InterPro" id="IPR005312">
    <property type="entry name" value="DUF1759"/>
</dbReference>
<dbReference type="OrthoDB" id="5864015at2759"/>
<feature type="region of interest" description="Disordered" evidence="1">
    <location>
        <begin position="255"/>
        <end position="278"/>
    </location>
</feature>
<dbReference type="Proteomes" id="UP000276991">
    <property type="component" value="Unassembled WGS sequence"/>
</dbReference>
<evidence type="ECO:0000313" key="3">
    <source>
        <dbReference type="Proteomes" id="UP000276991"/>
    </source>
</evidence>
<feature type="non-terminal residue" evidence="2">
    <location>
        <position position="1"/>
    </location>
</feature>
<name>A0A498SMD6_ACAVI</name>
<evidence type="ECO:0000313" key="2">
    <source>
        <dbReference type="EMBL" id="VBB34797.1"/>
    </source>
</evidence>
<evidence type="ECO:0000256" key="1">
    <source>
        <dbReference type="SAM" id="MobiDB-lite"/>
    </source>
</evidence>
<dbReference type="EMBL" id="UPTC01004121">
    <property type="protein sequence ID" value="VBB34797.1"/>
    <property type="molecule type" value="Genomic_DNA"/>
</dbReference>